<accession>F4KK10</accession>
<evidence type="ECO:0000313" key="2">
    <source>
        <dbReference type="EMBL" id="AEE12735.1"/>
    </source>
</evidence>
<organism evidence="2 3">
    <name type="scientific">Porphyromonas asaccharolytica (strain ATCC 25260 / DSM 20707 / BCRC 10618 / CCUG 7834 / JCM 6326 / LMG 13178 / VPI 4198 / B440)</name>
    <name type="common">Bacteroides asaccharolyticus</name>
    <dbReference type="NCBI Taxonomy" id="879243"/>
    <lineage>
        <taxon>Bacteria</taxon>
        <taxon>Pseudomonadati</taxon>
        <taxon>Bacteroidota</taxon>
        <taxon>Bacteroidia</taxon>
        <taxon>Bacteroidales</taxon>
        <taxon>Porphyromonadaceae</taxon>
        <taxon>Porphyromonas</taxon>
    </lineage>
</organism>
<protein>
    <recommendedName>
        <fullName evidence="1">Polysaccharide pyruvyl transferase domain-containing protein</fullName>
    </recommendedName>
</protein>
<dbReference type="eggNOG" id="COG2327">
    <property type="taxonomic scope" value="Bacteria"/>
</dbReference>
<dbReference type="AlphaFoldDB" id="F4KK10"/>
<evidence type="ECO:0000259" key="1">
    <source>
        <dbReference type="Pfam" id="PF04230"/>
    </source>
</evidence>
<dbReference type="STRING" id="879243.Poras_0790"/>
<dbReference type="OrthoDB" id="9799278at2"/>
<gene>
    <name evidence="2" type="ordered locus">Poras_0790</name>
</gene>
<keyword evidence="3" id="KW-1185">Reference proteome</keyword>
<evidence type="ECO:0000313" key="3">
    <source>
        <dbReference type="Proteomes" id="UP000006545"/>
    </source>
</evidence>
<name>F4KK10_PORAD</name>
<dbReference type="RefSeq" id="WP_013760251.1">
    <property type="nucleotide sequence ID" value="NC_015501.1"/>
</dbReference>
<dbReference type="HOGENOM" id="CLU_025617_1_0_10"/>
<feature type="domain" description="Polysaccharide pyruvyl transferase" evidence="1">
    <location>
        <begin position="16"/>
        <end position="312"/>
    </location>
</feature>
<dbReference type="KEGG" id="pah:Poras_0790"/>
<reference evidence="3" key="1">
    <citation type="submission" date="2011-04" db="EMBL/GenBank/DDBJ databases">
        <title>The complete genome of Porphyromonas asaccharolytica DSM 20707.</title>
        <authorList>
            <person name="Lucas S."/>
            <person name="Han J."/>
            <person name="Lapidus A."/>
            <person name="Bruce D."/>
            <person name="Goodwin L."/>
            <person name="Pitluck S."/>
            <person name="Peters L."/>
            <person name="Kyrpides N."/>
            <person name="Mavromatis K."/>
            <person name="Ivanova N."/>
            <person name="Ovchinnikova G."/>
            <person name="Pagani I."/>
            <person name="Lu M."/>
            <person name="Detter J.C."/>
            <person name="Tapia R."/>
            <person name="Han C."/>
            <person name="Land M."/>
            <person name="Hauser L."/>
            <person name="Markowitz V."/>
            <person name="Cheng J.-F."/>
            <person name="Hugenholtz P."/>
            <person name="Woyke T."/>
            <person name="Wu D."/>
            <person name="Gronow S."/>
            <person name="Wellnitz S."/>
            <person name="Brambilla E."/>
            <person name="Klenk H.-P."/>
            <person name="Eisen J.A."/>
        </authorList>
    </citation>
    <scope>NUCLEOTIDE SEQUENCE [LARGE SCALE GENOMIC DNA]</scope>
    <source>
        <strain evidence="3">ATCC 25260 / DSM 20707 / VPI 4198</strain>
    </source>
</reference>
<dbReference type="Pfam" id="PF04230">
    <property type="entry name" value="PS_pyruv_trans"/>
    <property type="match status" value="1"/>
</dbReference>
<dbReference type="Proteomes" id="UP000006545">
    <property type="component" value="Chromosome"/>
</dbReference>
<dbReference type="InterPro" id="IPR007345">
    <property type="entry name" value="Polysacch_pyruvyl_Trfase"/>
</dbReference>
<proteinExistence type="predicted"/>
<dbReference type="EMBL" id="CP002689">
    <property type="protein sequence ID" value="AEE12735.1"/>
    <property type="molecule type" value="Genomic_DNA"/>
</dbReference>
<sequence length="369" mass="42355">MTTKRIHILTHPLGANYGGIMQAYALQQALRQLGYDPVTLDIPFDQRSPLRRWAKSRLLTLKQIPYDQSRKAERIIQQHTSRFVQQHITLSPRLRSAKELREYYRQQPAHAYIVGSDQVWRQAFVPMLDDYFFRFIPESDPVRRIAYAASFGVDPIDIAPERTARYSDLLSRFVAISVRELSAVPILKQQFGASAQWVLDPTMLLTREEYIDLFGLRVEPSSGVFAYMLTDTPHKEALAQQIAQSQHTTYQLFSPWRHWTARGESLEECILPPVEAWLEGILNAQYVVTDSFHGVAFSLIFGKPFVAIVNNHGGCSRFDTLIKTFGLESQQEGAYELVSSPERYDVQAIAQKMSQHRTDSMDFIKNALR</sequence>